<feature type="DNA-binding region" description="HMG box" evidence="1">
    <location>
        <begin position="24"/>
        <end position="57"/>
    </location>
</feature>
<evidence type="ECO:0000313" key="4">
    <source>
        <dbReference type="EMBL" id="KAJ7082392.1"/>
    </source>
</evidence>
<feature type="compositionally biased region" description="Gly residues" evidence="2">
    <location>
        <begin position="68"/>
        <end position="82"/>
    </location>
</feature>
<sequence length="659" mass="70250">MHTSTHSAHPYVPYPSPYTHLPTGKLWHALPAAERARWEDKARAAQAEHRRRYPDWRFRPGNEPAAGRGRGGGRGGKGGGRGKNAIASGSGSKPKGRRKGRIKDGGEDEEPPPSPGDEELGGHEGAGKGKGKGKERDADDRDRDKGKGKGKERERDKDAEDDERCEKITTLLVEGKKGRALEAAVEAWEFEGRGRGREREPGAGVEGAARGRVRKAVRRAVSSDEEHDHEHEAPPFFVQQSHSQHRHQDDPPASPYAHAHPPPASPFIQPPPASPFTQHPPSSPFAPHPPASPYSPYSPFDSPSASASPVPAPARASTLMLPPLTHMYKRSLSAPCGVRAALPSPAVSAYVSPPPLPPQEQGQGQEQGQQQERQSQEQGQVQQHRQEYAQQQYTPTHTHVRRDTISAFPAARAGYQASARRARGAYTYPPPYMPLAEPGPSPRYGVGGESWWERLRGTGGEEAGGGEGQVSGRGSVYAEAGGSGGGHADEGWADRGAPTFSGASLPPPSPPLAMYVKQPGDGYGKDDGEGESQASERRGADPYALPLPLSPVSAPAISSFSTLSGWAGDFSTAPSASTSVPGASAPASGRRGEAAGRERTSGWFQPPGWDNSVQGQGQGLGPAWGAEEGDGYKAPWPTMQWPVRGDVDMYDSGEWDVPR</sequence>
<feature type="domain" description="HMG box" evidence="3">
    <location>
        <begin position="24"/>
        <end position="57"/>
    </location>
</feature>
<comment type="caution">
    <text evidence="4">The sequence shown here is derived from an EMBL/GenBank/DDBJ whole genome shotgun (WGS) entry which is preliminary data.</text>
</comment>
<feature type="compositionally biased region" description="Basic and acidic residues" evidence="2">
    <location>
        <begin position="190"/>
        <end position="201"/>
    </location>
</feature>
<accession>A0AAD6TZ01</accession>
<keyword evidence="1" id="KW-0539">Nucleus</keyword>
<dbReference type="EMBL" id="JARJCN010000045">
    <property type="protein sequence ID" value="KAJ7082392.1"/>
    <property type="molecule type" value="Genomic_DNA"/>
</dbReference>
<feature type="compositionally biased region" description="Low complexity" evidence="2">
    <location>
        <begin position="359"/>
        <end position="392"/>
    </location>
</feature>
<name>A0AAD6TZ01_9AGAR</name>
<dbReference type="GO" id="GO:0005634">
    <property type="term" value="C:nucleus"/>
    <property type="evidence" value="ECO:0007669"/>
    <property type="project" value="UniProtKB-UniRule"/>
</dbReference>
<reference evidence="4" key="1">
    <citation type="submission" date="2023-03" db="EMBL/GenBank/DDBJ databases">
        <title>Massive genome expansion in bonnet fungi (Mycena s.s.) driven by repeated elements and novel gene families across ecological guilds.</title>
        <authorList>
            <consortium name="Lawrence Berkeley National Laboratory"/>
            <person name="Harder C.B."/>
            <person name="Miyauchi S."/>
            <person name="Viragh M."/>
            <person name="Kuo A."/>
            <person name="Thoen E."/>
            <person name="Andreopoulos B."/>
            <person name="Lu D."/>
            <person name="Skrede I."/>
            <person name="Drula E."/>
            <person name="Henrissat B."/>
            <person name="Morin E."/>
            <person name="Kohler A."/>
            <person name="Barry K."/>
            <person name="LaButti K."/>
            <person name="Morin E."/>
            <person name="Salamov A."/>
            <person name="Lipzen A."/>
            <person name="Mereny Z."/>
            <person name="Hegedus B."/>
            <person name="Baldrian P."/>
            <person name="Stursova M."/>
            <person name="Weitz H."/>
            <person name="Taylor A."/>
            <person name="Grigoriev I.V."/>
            <person name="Nagy L.G."/>
            <person name="Martin F."/>
            <person name="Kauserud H."/>
        </authorList>
    </citation>
    <scope>NUCLEOTIDE SEQUENCE</scope>
    <source>
        <strain evidence="4">CBHHK173m</strain>
    </source>
</reference>
<evidence type="ECO:0000259" key="3">
    <source>
        <dbReference type="PROSITE" id="PS50118"/>
    </source>
</evidence>
<dbReference type="InterPro" id="IPR036910">
    <property type="entry name" value="HMG_box_dom_sf"/>
</dbReference>
<feature type="compositionally biased region" description="Gly residues" evidence="2">
    <location>
        <begin position="457"/>
        <end position="471"/>
    </location>
</feature>
<organism evidence="4 5">
    <name type="scientific">Mycena belliarum</name>
    <dbReference type="NCBI Taxonomy" id="1033014"/>
    <lineage>
        <taxon>Eukaryota</taxon>
        <taxon>Fungi</taxon>
        <taxon>Dikarya</taxon>
        <taxon>Basidiomycota</taxon>
        <taxon>Agaricomycotina</taxon>
        <taxon>Agaricomycetes</taxon>
        <taxon>Agaricomycetidae</taxon>
        <taxon>Agaricales</taxon>
        <taxon>Marasmiineae</taxon>
        <taxon>Mycenaceae</taxon>
        <taxon>Mycena</taxon>
    </lineage>
</organism>
<dbReference type="Gene3D" id="1.10.30.10">
    <property type="entry name" value="High mobility group box domain"/>
    <property type="match status" value="1"/>
</dbReference>
<feature type="compositionally biased region" description="Acidic residues" evidence="2">
    <location>
        <begin position="106"/>
        <end position="119"/>
    </location>
</feature>
<feature type="compositionally biased region" description="Low complexity" evidence="2">
    <location>
        <begin position="294"/>
        <end position="315"/>
    </location>
</feature>
<evidence type="ECO:0000256" key="1">
    <source>
        <dbReference type="PROSITE-ProRule" id="PRU00267"/>
    </source>
</evidence>
<feature type="region of interest" description="Disordered" evidence="2">
    <location>
        <begin position="563"/>
        <end position="646"/>
    </location>
</feature>
<dbReference type="PROSITE" id="PS50118">
    <property type="entry name" value="HMG_BOX_2"/>
    <property type="match status" value="1"/>
</dbReference>
<gene>
    <name evidence="4" type="ORF">B0H15DRAFT_440354</name>
</gene>
<dbReference type="SUPFAM" id="SSF47095">
    <property type="entry name" value="HMG-box"/>
    <property type="match status" value="1"/>
</dbReference>
<protein>
    <recommendedName>
        <fullName evidence="3">HMG box domain-containing protein</fullName>
    </recommendedName>
</protein>
<feature type="region of interest" description="Disordered" evidence="2">
    <location>
        <begin position="347"/>
        <end position="407"/>
    </location>
</feature>
<feature type="compositionally biased region" description="Basic and acidic residues" evidence="2">
    <location>
        <begin position="120"/>
        <end position="158"/>
    </location>
</feature>
<keyword evidence="1" id="KW-0238">DNA-binding</keyword>
<feature type="region of interest" description="Disordered" evidence="2">
    <location>
        <begin position="37"/>
        <end position="166"/>
    </location>
</feature>
<feature type="compositionally biased region" description="Pro residues" evidence="2">
    <location>
        <begin position="281"/>
        <end position="293"/>
    </location>
</feature>
<feature type="region of interest" description="Disordered" evidence="2">
    <location>
        <begin position="190"/>
        <end position="315"/>
    </location>
</feature>
<keyword evidence="5" id="KW-1185">Reference proteome</keyword>
<dbReference type="AlphaFoldDB" id="A0AAD6TZ01"/>
<evidence type="ECO:0000256" key="2">
    <source>
        <dbReference type="SAM" id="MobiDB-lite"/>
    </source>
</evidence>
<dbReference type="Pfam" id="PF00505">
    <property type="entry name" value="HMG_box"/>
    <property type="match status" value="1"/>
</dbReference>
<dbReference type="InterPro" id="IPR009071">
    <property type="entry name" value="HMG_box_dom"/>
</dbReference>
<feature type="compositionally biased region" description="Basic and acidic residues" evidence="2">
    <location>
        <begin position="221"/>
        <end position="233"/>
    </location>
</feature>
<dbReference type="GO" id="GO:0003677">
    <property type="term" value="F:DNA binding"/>
    <property type="evidence" value="ECO:0007669"/>
    <property type="project" value="UniProtKB-UniRule"/>
</dbReference>
<feature type="compositionally biased region" description="Pro residues" evidence="2">
    <location>
        <begin position="260"/>
        <end position="274"/>
    </location>
</feature>
<feature type="compositionally biased region" description="Basic and acidic residues" evidence="2">
    <location>
        <begin position="590"/>
        <end position="600"/>
    </location>
</feature>
<feature type="compositionally biased region" description="Basic and acidic residues" evidence="2">
    <location>
        <begin position="37"/>
        <end position="60"/>
    </location>
</feature>
<feature type="region of interest" description="Disordered" evidence="2">
    <location>
        <begin position="456"/>
        <end position="551"/>
    </location>
</feature>
<proteinExistence type="predicted"/>
<dbReference type="Proteomes" id="UP001222325">
    <property type="component" value="Unassembled WGS sequence"/>
</dbReference>
<evidence type="ECO:0000313" key="5">
    <source>
        <dbReference type="Proteomes" id="UP001222325"/>
    </source>
</evidence>